<feature type="compositionally biased region" description="Basic and acidic residues" evidence="1">
    <location>
        <begin position="24"/>
        <end position="34"/>
    </location>
</feature>
<dbReference type="AlphaFoldDB" id="A0A8J2SB43"/>
<keyword evidence="2" id="KW-0472">Membrane</keyword>
<dbReference type="Proteomes" id="UP000789595">
    <property type="component" value="Unassembled WGS sequence"/>
</dbReference>
<gene>
    <name evidence="4" type="ORF">PECAL_2P24890</name>
</gene>
<keyword evidence="5" id="KW-1185">Reference proteome</keyword>
<feature type="region of interest" description="Disordered" evidence="1">
    <location>
        <begin position="19"/>
        <end position="48"/>
    </location>
</feature>
<reference evidence="4" key="1">
    <citation type="submission" date="2021-11" db="EMBL/GenBank/DDBJ databases">
        <authorList>
            <consortium name="Genoscope - CEA"/>
            <person name="William W."/>
        </authorList>
    </citation>
    <scope>NUCLEOTIDE SEQUENCE</scope>
</reference>
<accession>A0A8J2SB43</accession>
<evidence type="ECO:0000256" key="3">
    <source>
        <dbReference type="SAM" id="SignalP"/>
    </source>
</evidence>
<organism evidence="4 5">
    <name type="scientific">Pelagomonas calceolata</name>
    <dbReference type="NCBI Taxonomy" id="35677"/>
    <lineage>
        <taxon>Eukaryota</taxon>
        <taxon>Sar</taxon>
        <taxon>Stramenopiles</taxon>
        <taxon>Ochrophyta</taxon>
        <taxon>Pelagophyceae</taxon>
        <taxon>Pelagomonadales</taxon>
        <taxon>Pelagomonadaceae</taxon>
        <taxon>Pelagomonas</taxon>
    </lineage>
</organism>
<feature type="signal peptide" evidence="3">
    <location>
        <begin position="1"/>
        <end position="15"/>
    </location>
</feature>
<feature type="transmembrane region" description="Helical" evidence="2">
    <location>
        <begin position="283"/>
        <end position="303"/>
    </location>
</feature>
<evidence type="ECO:0000313" key="5">
    <source>
        <dbReference type="Proteomes" id="UP000789595"/>
    </source>
</evidence>
<keyword evidence="3" id="KW-0732">Signal</keyword>
<proteinExistence type="predicted"/>
<name>A0A8J2SB43_9STRA</name>
<keyword evidence="2" id="KW-0812">Transmembrane</keyword>
<protein>
    <recommendedName>
        <fullName evidence="6">SRCR domain-containing protein</fullName>
    </recommendedName>
</protein>
<feature type="region of interest" description="Disordered" evidence="1">
    <location>
        <begin position="327"/>
        <end position="349"/>
    </location>
</feature>
<evidence type="ECO:0000256" key="1">
    <source>
        <dbReference type="SAM" id="MobiDB-lite"/>
    </source>
</evidence>
<dbReference type="EMBL" id="CAKKNE010000002">
    <property type="protein sequence ID" value="CAH0369368.1"/>
    <property type="molecule type" value="Genomic_DNA"/>
</dbReference>
<comment type="caution">
    <text evidence="4">The sequence shown here is derived from an EMBL/GenBank/DDBJ whole genome shotgun (WGS) entry which is preliminary data.</text>
</comment>
<sequence>MRAHTLAVIIALAAASPSLPSEGSVEKKGKELEGKAPSQLPHESPPSGAEFRVANRCAQKATLTYPKVRAVVDVPTWRGEVDALGDVSIPCLDGRPLKVQLEATSDLPACEAWADSFDCHSESGGATVVIECDSATAIKCAAREVHAQCVGWGSMAGFCPARSAAIAGPFHGTYQCGGGSYLSDRAGPLDATTLCPLCQCAHDTKCIGNDCDACGGVVSRSADAACVPSSWAAAYSSGNRPTAPPHMASHGGDVISTRPLRSDDDDDDGTLAPTPFGAASADASSTAAILIALVAAAITACAIRQAIVKRRKREALGGAQFVDVPSRPPAMRTSMPSIPNPLRGSKGGYDQIGDAVEMGKV</sequence>
<keyword evidence="2" id="KW-1133">Transmembrane helix</keyword>
<evidence type="ECO:0000256" key="2">
    <source>
        <dbReference type="SAM" id="Phobius"/>
    </source>
</evidence>
<evidence type="ECO:0008006" key="6">
    <source>
        <dbReference type="Google" id="ProtNLM"/>
    </source>
</evidence>
<evidence type="ECO:0000313" key="4">
    <source>
        <dbReference type="EMBL" id="CAH0369368.1"/>
    </source>
</evidence>
<feature type="chain" id="PRO_5035295429" description="SRCR domain-containing protein" evidence="3">
    <location>
        <begin position="16"/>
        <end position="361"/>
    </location>
</feature>
<dbReference type="OrthoDB" id="10626027at2759"/>
<feature type="region of interest" description="Disordered" evidence="1">
    <location>
        <begin position="237"/>
        <end position="276"/>
    </location>
</feature>